<reference evidence="3 4" key="1">
    <citation type="submission" date="2016-04" db="EMBL/GenBank/DDBJ databases">
        <title>A degradative enzymes factory behind the ericoid mycorrhizal symbiosis.</title>
        <authorList>
            <consortium name="DOE Joint Genome Institute"/>
            <person name="Martino E."/>
            <person name="Morin E."/>
            <person name="Grelet G."/>
            <person name="Kuo A."/>
            <person name="Kohler A."/>
            <person name="Daghino S."/>
            <person name="Barry K."/>
            <person name="Choi C."/>
            <person name="Cichocki N."/>
            <person name="Clum A."/>
            <person name="Copeland A."/>
            <person name="Hainaut M."/>
            <person name="Haridas S."/>
            <person name="Labutti K."/>
            <person name="Lindquist E."/>
            <person name="Lipzen A."/>
            <person name="Khouja H.-R."/>
            <person name="Murat C."/>
            <person name="Ohm R."/>
            <person name="Olson A."/>
            <person name="Spatafora J."/>
            <person name="Veneault-Fourrey C."/>
            <person name="Henrissat B."/>
            <person name="Grigoriev I."/>
            <person name="Martin F."/>
            <person name="Perotto S."/>
        </authorList>
    </citation>
    <scope>NUCLEOTIDE SEQUENCE [LARGE SCALE GENOMIC DNA]</scope>
    <source>
        <strain evidence="3 4">F</strain>
    </source>
</reference>
<feature type="region of interest" description="Disordered" evidence="2">
    <location>
        <begin position="217"/>
        <end position="322"/>
    </location>
</feature>
<evidence type="ECO:0000256" key="2">
    <source>
        <dbReference type="SAM" id="MobiDB-lite"/>
    </source>
</evidence>
<evidence type="ECO:0000313" key="4">
    <source>
        <dbReference type="Proteomes" id="UP000235786"/>
    </source>
</evidence>
<dbReference type="STRING" id="1149755.A0A2J6RX24"/>
<accession>A0A2J6RX24</accession>
<dbReference type="Proteomes" id="UP000235786">
    <property type="component" value="Unassembled WGS sequence"/>
</dbReference>
<gene>
    <name evidence="3" type="ORF">L207DRAFT_620540</name>
</gene>
<protein>
    <recommendedName>
        <fullName evidence="5">J domain-containing protein</fullName>
    </recommendedName>
</protein>
<feature type="region of interest" description="Disordered" evidence="2">
    <location>
        <begin position="25"/>
        <end position="63"/>
    </location>
</feature>
<name>A0A2J6RX24_HYAVF</name>
<dbReference type="OrthoDB" id="442087at2759"/>
<feature type="compositionally biased region" description="Basic and acidic residues" evidence="2">
    <location>
        <begin position="286"/>
        <end position="299"/>
    </location>
</feature>
<feature type="region of interest" description="Disordered" evidence="2">
    <location>
        <begin position="394"/>
        <end position="414"/>
    </location>
</feature>
<proteinExistence type="predicted"/>
<dbReference type="AlphaFoldDB" id="A0A2J6RX24"/>
<dbReference type="EMBL" id="KZ613942">
    <property type="protein sequence ID" value="PMD43070.1"/>
    <property type="molecule type" value="Genomic_DNA"/>
</dbReference>
<organism evidence="3 4">
    <name type="scientific">Hyaloscypha variabilis (strain UAMH 11265 / GT02V1 / F)</name>
    <name type="common">Meliniomyces variabilis</name>
    <dbReference type="NCBI Taxonomy" id="1149755"/>
    <lineage>
        <taxon>Eukaryota</taxon>
        <taxon>Fungi</taxon>
        <taxon>Dikarya</taxon>
        <taxon>Ascomycota</taxon>
        <taxon>Pezizomycotina</taxon>
        <taxon>Leotiomycetes</taxon>
        <taxon>Helotiales</taxon>
        <taxon>Hyaloscyphaceae</taxon>
        <taxon>Hyaloscypha</taxon>
        <taxon>Hyaloscypha variabilis</taxon>
    </lineage>
</organism>
<evidence type="ECO:0008006" key="5">
    <source>
        <dbReference type="Google" id="ProtNLM"/>
    </source>
</evidence>
<sequence>MLIIAQTIKLGKAYETLKDECKRREYDRQYSENKSKSTTQPSNTSYSTPHKQPTTKNDEVDTSKERAGIAAILKAKATCAAQWSKTRKVYEDAIFELQREVRKLQVAIREVDDKEKQVEAEEAAKNSWTAWMLRPIYGAPIETEEEKESKSRERLGRMHSKDIKERALKRKEQELKEWAEQFRAKEREKEAADKKHDADRATLEAAIWLKNEMLKQQRERVEREANEKARRERMEKERVEREAAAKAWREELEKQRKETEARERAWREQREKDKREAAAQQRARREKQDKEAQQRERDQAGSFRNRGMRPSNSRYKSWETRDEPATTDFPFETFSAAGSAFTARSACTHDHWWNKTEGRTNCESCGVLRFNYFMQCPGCNMKACPDCMHSKLRPRKRNSNRTKTNQGQRYEEARRSDFGYNRDWDRGYD</sequence>
<feature type="compositionally biased region" description="Basic and acidic residues" evidence="2">
    <location>
        <begin position="25"/>
        <end position="35"/>
    </location>
</feature>
<evidence type="ECO:0000256" key="1">
    <source>
        <dbReference type="SAM" id="Coils"/>
    </source>
</evidence>
<evidence type="ECO:0000313" key="3">
    <source>
        <dbReference type="EMBL" id="PMD43070.1"/>
    </source>
</evidence>
<keyword evidence="1" id="KW-0175">Coiled coil</keyword>
<feature type="compositionally biased region" description="Polar residues" evidence="2">
    <location>
        <begin position="36"/>
        <end position="55"/>
    </location>
</feature>
<keyword evidence="4" id="KW-1185">Reference proteome</keyword>
<feature type="compositionally biased region" description="Basic and acidic residues" evidence="2">
    <location>
        <begin position="217"/>
        <end position="277"/>
    </location>
</feature>
<feature type="coiled-coil region" evidence="1">
    <location>
        <begin position="87"/>
        <end position="124"/>
    </location>
</feature>